<evidence type="ECO:0000313" key="3">
    <source>
        <dbReference type="EMBL" id="KAK7112626.1"/>
    </source>
</evidence>
<dbReference type="Proteomes" id="UP001374579">
    <property type="component" value="Unassembled WGS sequence"/>
</dbReference>
<dbReference type="Pfam" id="PF00373">
    <property type="entry name" value="FERM_M"/>
    <property type="match status" value="1"/>
</dbReference>
<dbReference type="InterPro" id="IPR036770">
    <property type="entry name" value="Ankyrin_rpt-contain_sf"/>
</dbReference>
<dbReference type="CDD" id="cd14473">
    <property type="entry name" value="FERM_B-lobe"/>
    <property type="match status" value="1"/>
</dbReference>
<dbReference type="Gene3D" id="3.10.20.90">
    <property type="entry name" value="Phosphatidylinositol 3-kinase Catalytic Subunit, Chain A, domain 1"/>
    <property type="match status" value="1"/>
</dbReference>
<dbReference type="Gene3D" id="3.30.70.2240">
    <property type="entry name" value="KRIT, N-terminal Nudix domain, NPxY motif-rich region"/>
    <property type="match status" value="1"/>
</dbReference>
<dbReference type="InterPro" id="IPR035963">
    <property type="entry name" value="FERM_2"/>
</dbReference>
<proteinExistence type="predicted"/>
<dbReference type="GO" id="GO:2000114">
    <property type="term" value="P:regulation of establishment of cell polarity"/>
    <property type="evidence" value="ECO:0007669"/>
    <property type="project" value="TreeGrafter"/>
</dbReference>
<dbReference type="InterPro" id="IPR043058">
    <property type="entry name" value="NUDIX_sf"/>
</dbReference>
<keyword evidence="4" id="KW-1185">Reference proteome</keyword>
<dbReference type="Pfam" id="PF12796">
    <property type="entry name" value="Ank_2"/>
    <property type="match status" value="1"/>
</dbReference>
<dbReference type="InterPro" id="IPR032022">
    <property type="entry name" value="NUDIX"/>
</dbReference>
<dbReference type="AlphaFoldDB" id="A0AAN9BWA6"/>
<dbReference type="PROSITE" id="PS50297">
    <property type="entry name" value="ANK_REP_REGION"/>
    <property type="match status" value="1"/>
</dbReference>
<feature type="repeat" description="ANK" evidence="1">
    <location>
        <begin position="272"/>
        <end position="304"/>
    </location>
</feature>
<comment type="caution">
    <text evidence="3">The sequence shown here is derived from an EMBL/GenBank/DDBJ whole genome shotgun (WGS) entry which is preliminary data.</text>
</comment>
<dbReference type="PROSITE" id="PS50088">
    <property type="entry name" value="ANK_REPEAT"/>
    <property type="match status" value="2"/>
</dbReference>
<dbReference type="GO" id="GO:0045454">
    <property type="term" value="P:cell redox homeostasis"/>
    <property type="evidence" value="ECO:0007669"/>
    <property type="project" value="TreeGrafter"/>
</dbReference>
<dbReference type="Pfam" id="PF00023">
    <property type="entry name" value="Ank"/>
    <property type="match status" value="1"/>
</dbReference>
<dbReference type="GO" id="GO:0005886">
    <property type="term" value="C:plasma membrane"/>
    <property type="evidence" value="ECO:0007669"/>
    <property type="project" value="TreeGrafter"/>
</dbReference>
<dbReference type="SUPFAM" id="SSF48403">
    <property type="entry name" value="Ankyrin repeat"/>
    <property type="match status" value="1"/>
</dbReference>
<dbReference type="InterPro" id="IPR011993">
    <property type="entry name" value="PH-like_dom_sf"/>
</dbReference>
<dbReference type="PANTHER" id="PTHR13283">
    <property type="entry name" value="KREV INTERACTION TRAPPED 1-RELATED"/>
    <property type="match status" value="1"/>
</dbReference>
<dbReference type="InterPro" id="IPR019749">
    <property type="entry name" value="Band_41_domain"/>
</dbReference>
<feature type="repeat" description="ANK" evidence="1">
    <location>
        <begin position="305"/>
        <end position="337"/>
    </location>
</feature>
<evidence type="ECO:0000256" key="1">
    <source>
        <dbReference type="PROSITE-ProRule" id="PRU00023"/>
    </source>
</evidence>
<dbReference type="InterPro" id="IPR014352">
    <property type="entry name" value="FERM/acyl-CoA-bd_prot_sf"/>
</dbReference>
<dbReference type="Pfam" id="PF24522">
    <property type="entry name" value="KRIT1_FRMD8_FERM_C"/>
    <property type="match status" value="1"/>
</dbReference>
<dbReference type="SMART" id="SM00248">
    <property type="entry name" value="ANK"/>
    <property type="match status" value="3"/>
</dbReference>
<dbReference type="SUPFAM" id="SSF47031">
    <property type="entry name" value="Second domain of FERM"/>
    <property type="match status" value="1"/>
</dbReference>
<dbReference type="Gene3D" id="2.30.29.30">
    <property type="entry name" value="Pleckstrin-homology domain (PH domain)/Phosphotyrosine-binding domain (PTB)"/>
    <property type="match status" value="1"/>
</dbReference>
<organism evidence="3 4">
    <name type="scientific">Littorina saxatilis</name>
    <dbReference type="NCBI Taxonomy" id="31220"/>
    <lineage>
        <taxon>Eukaryota</taxon>
        <taxon>Metazoa</taxon>
        <taxon>Spiralia</taxon>
        <taxon>Lophotrochozoa</taxon>
        <taxon>Mollusca</taxon>
        <taxon>Gastropoda</taxon>
        <taxon>Caenogastropoda</taxon>
        <taxon>Littorinimorpha</taxon>
        <taxon>Littorinoidea</taxon>
        <taxon>Littorinidae</taxon>
        <taxon>Littorina</taxon>
    </lineage>
</organism>
<dbReference type="EMBL" id="JBAMIC010000002">
    <property type="protein sequence ID" value="KAK7112626.1"/>
    <property type="molecule type" value="Genomic_DNA"/>
</dbReference>
<reference evidence="3 4" key="1">
    <citation type="submission" date="2024-02" db="EMBL/GenBank/DDBJ databases">
        <title>Chromosome-scale genome assembly of the rough periwinkle Littorina saxatilis.</title>
        <authorList>
            <person name="De Jode A."/>
            <person name="Faria R."/>
            <person name="Formenti G."/>
            <person name="Sims Y."/>
            <person name="Smith T.P."/>
            <person name="Tracey A."/>
            <person name="Wood J.M.D."/>
            <person name="Zagrodzka Z.B."/>
            <person name="Johannesson K."/>
            <person name="Butlin R.K."/>
            <person name="Leder E.H."/>
        </authorList>
    </citation>
    <scope>NUCLEOTIDE SEQUENCE [LARGE SCALE GENOMIC DNA]</scope>
    <source>
        <strain evidence="3">Snail1</strain>
        <tissue evidence="3">Muscle</tissue>
    </source>
</reference>
<dbReference type="SMART" id="SM00295">
    <property type="entry name" value="B41"/>
    <property type="match status" value="1"/>
</dbReference>
<gene>
    <name evidence="3" type="ORF">V1264_012057</name>
</gene>
<dbReference type="InterPro" id="IPR002110">
    <property type="entry name" value="Ankyrin_rpt"/>
</dbReference>
<sequence>MEVVLVVLRPKGNLAGQDYRHRLYEVLLLDSKTPPIDNARPGKYLPMFPTESMEEEMREQVLTEVLKITGGIKGERAVQVSWNRTALPPSHRESLSRFSLFCVPLSSQDKLNKRFVEQAHNSPVFWSLDYIMDVLHNNTVHFPSPTRTLLMHLENWLRDKHNKGLIESLFWSRAEYRIHLAVHNPIFIPSRLPTEGSTASLSPEIQFTANEAQAKMLAIEKCDIVVMNPLFGSGLPYNPKVNKAAINLAWPNKPIYSDIPLTPTNSVEPRWKDKYPLHASAAEGDVHHVQSLLNHGQHHSKKDSIAWAPIHYAAWYGSADVVEVLLDAGCSPNLTNSELLTPLHFAAKKGFPDVAEQLVQADAIDLNLRDKDGKRAIDICTSAPGRNFKHQQVANIIQGAQVRPNLTIEVQLMDKSSRHLRLVSGMQTTVQDINQQMLNEFRLPMKYCDIFTIWICSKSLELQLKAEHKLMEELSKWYSRTVEMLTEADPREEKPVFKWRRNAKVSVETERQITHPRALELLFHEAYHNYINGLYPCKDQDAIVFATHLFCIRFPGNASSMRRSFLTNANNLKELIPVSVMRNSNKGAAYWAGKIMKEYANSIQGKNLTPQVLKRWFLNGCQNLTVYGSAFFTGTYLPLKDKTGNIPCHVGVNDVGVHIINIQTKQMLHSYKYTEVNWELLMEQSILNIHLVHPGKNSTSSKSSSRSMTRIRTRQAGVIDHLMRQLQELNKRLLYI</sequence>
<dbReference type="Pfam" id="PF16705">
    <property type="entry name" value="NUDIX_5"/>
    <property type="match status" value="1"/>
</dbReference>
<dbReference type="Gene3D" id="1.25.40.20">
    <property type="entry name" value="Ankyrin repeat-containing domain"/>
    <property type="match status" value="1"/>
</dbReference>
<dbReference type="InterPro" id="IPR019748">
    <property type="entry name" value="FERM_central"/>
</dbReference>
<name>A0AAN9BWA6_9CAEN</name>
<protein>
    <recommendedName>
        <fullName evidence="2">FERM domain-containing protein</fullName>
    </recommendedName>
</protein>
<accession>A0AAN9BWA6</accession>
<keyword evidence="1" id="KW-0040">ANK repeat</keyword>
<dbReference type="PROSITE" id="PS50057">
    <property type="entry name" value="FERM_3"/>
    <property type="match status" value="1"/>
</dbReference>
<dbReference type="PANTHER" id="PTHR13283:SF11">
    <property type="entry name" value="KREV INTERACTION TRAPPED PROTEIN 1"/>
    <property type="match status" value="1"/>
</dbReference>
<dbReference type="InterPro" id="IPR051594">
    <property type="entry name" value="KRIT1/FRMD8"/>
</dbReference>
<dbReference type="Gene3D" id="1.20.80.10">
    <property type="match status" value="1"/>
</dbReference>
<evidence type="ECO:0000313" key="4">
    <source>
        <dbReference type="Proteomes" id="UP001374579"/>
    </source>
</evidence>
<dbReference type="InterPro" id="IPR057096">
    <property type="entry name" value="KRIT1_FRMD8_FERM_C"/>
</dbReference>
<feature type="domain" description="FERM" evidence="2">
    <location>
        <begin position="406"/>
        <end position="734"/>
    </location>
</feature>
<dbReference type="InterPro" id="IPR000299">
    <property type="entry name" value="FERM_domain"/>
</dbReference>
<evidence type="ECO:0000259" key="2">
    <source>
        <dbReference type="PROSITE" id="PS50057"/>
    </source>
</evidence>